<dbReference type="EMBL" id="CAJNOG010000263">
    <property type="protein sequence ID" value="CAF1127102.1"/>
    <property type="molecule type" value="Genomic_DNA"/>
</dbReference>
<proteinExistence type="predicted"/>
<feature type="chain" id="PRO_5032777423" description="NHL repeat containing protein" evidence="5">
    <location>
        <begin position="24"/>
        <end position="406"/>
    </location>
</feature>
<dbReference type="AlphaFoldDB" id="A0A814R0F2"/>
<protein>
    <recommendedName>
        <fullName evidence="8">NHL repeat containing protein</fullName>
    </recommendedName>
</protein>
<dbReference type="CDD" id="cd05819">
    <property type="entry name" value="NHL"/>
    <property type="match status" value="1"/>
</dbReference>
<dbReference type="InterPro" id="IPR001258">
    <property type="entry name" value="NHL_repeat"/>
</dbReference>
<keyword evidence="2" id="KW-0677">Repeat</keyword>
<evidence type="ECO:0000256" key="3">
    <source>
        <dbReference type="ARBA" id="ARBA00023180"/>
    </source>
</evidence>
<feature type="repeat" description="NHL" evidence="4">
    <location>
        <begin position="319"/>
        <end position="349"/>
    </location>
</feature>
<comment type="caution">
    <text evidence="6">The sequence shown here is derived from an EMBL/GenBank/DDBJ whole genome shotgun (WGS) entry which is preliminary data.</text>
</comment>
<dbReference type="GO" id="GO:0005576">
    <property type="term" value="C:extracellular region"/>
    <property type="evidence" value="ECO:0007669"/>
    <property type="project" value="TreeGrafter"/>
</dbReference>
<accession>A0A814R0F2</accession>
<dbReference type="Gene3D" id="2.120.10.30">
    <property type="entry name" value="TolB, C-terminal domain"/>
    <property type="match status" value="2"/>
</dbReference>
<evidence type="ECO:0000256" key="2">
    <source>
        <dbReference type="ARBA" id="ARBA00022737"/>
    </source>
</evidence>
<dbReference type="PROSITE" id="PS51125">
    <property type="entry name" value="NHL"/>
    <property type="match status" value="2"/>
</dbReference>
<name>A0A814R0F2_9BILA</name>
<dbReference type="InterPro" id="IPR011042">
    <property type="entry name" value="6-blade_b-propeller_TolB-like"/>
</dbReference>
<dbReference type="Pfam" id="PF01436">
    <property type="entry name" value="NHL"/>
    <property type="match status" value="2"/>
</dbReference>
<evidence type="ECO:0008006" key="8">
    <source>
        <dbReference type="Google" id="ProtNLM"/>
    </source>
</evidence>
<evidence type="ECO:0000256" key="1">
    <source>
        <dbReference type="ARBA" id="ARBA00022729"/>
    </source>
</evidence>
<keyword evidence="3" id="KW-0325">Glycoprotein</keyword>
<evidence type="ECO:0000256" key="4">
    <source>
        <dbReference type="PROSITE-ProRule" id="PRU00504"/>
    </source>
</evidence>
<dbReference type="SUPFAM" id="SSF63825">
    <property type="entry name" value="YWTD domain"/>
    <property type="match status" value="1"/>
</dbReference>
<feature type="repeat" description="NHL" evidence="4">
    <location>
        <begin position="369"/>
        <end position="405"/>
    </location>
</feature>
<gene>
    <name evidence="6" type="ORF">JYZ213_LOCUS22809</name>
</gene>
<dbReference type="PANTHER" id="PTHR10680">
    <property type="entry name" value="PEPTIDYL-GLYCINE ALPHA-AMIDATING MONOOXYGENASE"/>
    <property type="match status" value="1"/>
</dbReference>
<sequence>MSITKVYCYVVFIIFSTTVQIKSQLCEKTAQYGECSTNIACGCFHMIGTSDNTGVYGFLWPTCSRLVPCNSSDNSCRQSNTICVQHPQCNDLPLCYPVPMIDQTICPPMINKVSSSWQQNGITVAGGNGVGSQLNQLFAPQGIFIDDEKTIYIADCFNDRIVDWKYDSKNGQIIADGNGNDWLKNPMNVIFDKQNNSLIICDQTNKRVIRWFYQKQTKQQILISDIDCEGLTMDKNGFVYVSDTEKNEVRQLKEGDQNGRIVAGGNEKGNDLNQFNIPRNIFIDEDFTLYISDFGNHRVTKWKKDAKEGIVVAGGNGQGNSLEQLSSPTGVIVDRLGQIYVADSMNNRVMRWCEGNVQGEIVVGGNGSGKESNQFNGPTGLSFDVDGNLYVSDWQNHRVQKFLIDV</sequence>
<reference evidence="6" key="1">
    <citation type="submission" date="2021-02" db="EMBL/GenBank/DDBJ databases">
        <authorList>
            <person name="Nowell W R."/>
        </authorList>
    </citation>
    <scope>NUCLEOTIDE SEQUENCE</scope>
</reference>
<organism evidence="6 7">
    <name type="scientific">Adineta steineri</name>
    <dbReference type="NCBI Taxonomy" id="433720"/>
    <lineage>
        <taxon>Eukaryota</taxon>
        <taxon>Metazoa</taxon>
        <taxon>Spiralia</taxon>
        <taxon>Gnathifera</taxon>
        <taxon>Rotifera</taxon>
        <taxon>Eurotatoria</taxon>
        <taxon>Bdelloidea</taxon>
        <taxon>Adinetida</taxon>
        <taxon>Adinetidae</taxon>
        <taxon>Adineta</taxon>
    </lineage>
</organism>
<dbReference type="Proteomes" id="UP000663845">
    <property type="component" value="Unassembled WGS sequence"/>
</dbReference>
<dbReference type="PANTHER" id="PTHR10680:SF28">
    <property type="entry name" value="SMP-30_GLUCONOLACTONASE_LRE-LIKE REGION DOMAIN-CONTAINING PROTEIN"/>
    <property type="match status" value="1"/>
</dbReference>
<evidence type="ECO:0000313" key="7">
    <source>
        <dbReference type="Proteomes" id="UP000663845"/>
    </source>
</evidence>
<evidence type="ECO:0000313" key="6">
    <source>
        <dbReference type="EMBL" id="CAF1127102.1"/>
    </source>
</evidence>
<keyword evidence="1 5" id="KW-0732">Signal</keyword>
<feature type="signal peptide" evidence="5">
    <location>
        <begin position="1"/>
        <end position="23"/>
    </location>
</feature>
<evidence type="ECO:0000256" key="5">
    <source>
        <dbReference type="SAM" id="SignalP"/>
    </source>
</evidence>